<proteinExistence type="predicted"/>
<keyword evidence="2" id="KW-0812">Transmembrane</keyword>
<dbReference type="Proteomes" id="UP000001471">
    <property type="component" value="Unassembled WGS sequence"/>
</dbReference>
<name>B2W5L2_PYRTR</name>
<accession>B2W5L2</accession>
<keyword evidence="2" id="KW-1133">Transmembrane helix</keyword>
<gene>
    <name evidence="3" type="ORF">PTRG_04912</name>
</gene>
<dbReference type="InParanoid" id="B2W5L2"/>
<keyword evidence="2" id="KW-0472">Membrane</keyword>
<evidence type="ECO:0000256" key="2">
    <source>
        <dbReference type="SAM" id="Phobius"/>
    </source>
</evidence>
<sequence>MASLLIGFTICFSVGLLLSVVLIYRDAQPYKTNGTHERLGHSFFWERVLATFFGFSHAGVSIAGITAIGFALGSKGDMYWVDMAVRCNLQVLTGTNSSPGDFSEPLMKRTVHHCRFADRNKPRIHPSTFSVINTRMPVFHRPQPSSNGNMRRGGTSHPYGLAC</sequence>
<feature type="transmembrane region" description="Helical" evidence="2">
    <location>
        <begin position="51"/>
        <end position="73"/>
    </location>
</feature>
<dbReference type="AlphaFoldDB" id="B2W5L2"/>
<evidence type="ECO:0000313" key="3">
    <source>
        <dbReference type="EMBL" id="EDU47819.1"/>
    </source>
</evidence>
<organism evidence="3 4">
    <name type="scientific">Pyrenophora tritici-repentis (strain Pt-1C-BFP)</name>
    <name type="common">Wheat tan spot fungus</name>
    <name type="synonym">Drechslera tritici-repentis</name>
    <dbReference type="NCBI Taxonomy" id="426418"/>
    <lineage>
        <taxon>Eukaryota</taxon>
        <taxon>Fungi</taxon>
        <taxon>Dikarya</taxon>
        <taxon>Ascomycota</taxon>
        <taxon>Pezizomycotina</taxon>
        <taxon>Dothideomycetes</taxon>
        <taxon>Pleosporomycetidae</taxon>
        <taxon>Pleosporales</taxon>
        <taxon>Pleosporineae</taxon>
        <taxon>Pleosporaceae</taxon>
        <taxon>Pyrenophora</taxon>
    </lineage>
</organism>
<dbReference type="HOGENOM" id="CLU_1627926_0_0_1"/>
<reference evidence="4" key="1">
    <citation type="journal article" date="2013" name="G3 (Bethesda)">
        <title>Comparative genomics of a plant-pathogenic fungus, Pyrenophora tritici-repentis, reveals transduplication and the impact of repeat elements on pathogenicity and population divergence.</title>
        <authorList>
            <person name="Manning V.A."/>
            <person name="Pandelova I."/>
            <person name="Dhillon B."/>
            <person name="Wilhelm L.J."/>
            <person name="Goodwin S.B."/>
            <person name="Berlin A.M."/>
            <person name="Figueroa M."/>
            <person name="Freitag M."/>
            <person name="Hane J.K."/>
            <person name="Henrissat B."/>
            <person name="Holman W.H."/>
            <person name="Kodira C.D."/>
            <person name="Martin J."/>
            <person name="Oliver R.P."/>
            <person name="Robbertse B."/>
            <person name="Schackwitz W."/>
            <person name="Schwartz D.C."/>
            <person name="Spatafora J.W."/>
            <person name="Turgeon B.G."/>
            <person name="Yandava C."/>
            <person name="Young S."/>
            <person name="Zhou S."/>
            <person name="Zeng Q."/>
            <person name="Grigoriev I.V."/>
            <person name="Ma L.-J."/>
            <person name="Ciuffetti L.M."/>
        </authorList>
    </citation>
    <scope>NUCLEOTIDE SEQUENCE [LARGE SCALE GENOMIC DNA]</scope>
    <source>
        <strain evidence="4">Pt-1C-BFP</strain>
    </source>
</reference>
<feature type="region of interest" description="Disordered" evidence="1">
    <location>
        <begin position="140"/>
        <end position="163"/>
    </location>
</feature>
<protein>
    <submittedName>
        <fullName evidence="3">Uncharacterized protein</fullName>
    </submittedName>
</protein>
<dbReference type="EMBL" id="DS231618">
    <property type="protein sequence ID" value="EDU47819.1"/>
    <property type="molecule type" value="Genomic_DNA"/>
</dbReference>
<evidence type="ECO:0000313" key="4">
    <source>
        <dbReference type="Proteomes" id="UP000001471"/>
    </source>
</evidence>
<evidence type="ECO:0000256" key="1">
    <source>
        <dbReference type="SAM" id="MobiDB-lite"/>
    </source>
</evidence>